<protein>
    <submittedName>
        <fullName evidence="1">Uncharacterized protein</fullName>
    </submittedName>
</protein>
<accession>A0ABX7QZ64</accession>
<dbReference type="RefSeq" id="WP_207379661.1">
    <property type="nucleotide sequence ID" value="NZ_CP071502.1"/>
</dbReference>
<gene>
    <name evidence="1" type="ORF">JYB85_13170</name>
</gene>
<evidence type="ECO:0000313" key="2">
    <source>
        <dbReference type="Proteomes" id="UP000663207"/>
    </source>
</evidence>
<dbReference type="Proteomes" id="UP000663207">
    <property type="component" value="Chromosome"/>
</dbReference>
<organism evidence="1 2">
    <name type="scientific">Shewanella sedimentimangrovi</name>
    <dbReference type="NCBI Taxonomy" id="2814293"/>
    <lineage>
        <taxon>Bacteria</taxon>
        <taxon>Pseudomonadati</taxon>
        <taxon>Pseudomonadota</taxon>
        <taxon>Gammaproteobacteria</taxon>
        <taxon>Alteromonadales</taxon>
        <taxon>Shewanellaceae</taxon>
        <taxon>Shewanella</taxon>
    </lineage>
</organism>
<sequence length="51" mass="5634">MGLAPILQAVSKTAFAGNFHQRQIIGIFPMAGQSKYTSENHSQGKELLNFR</sequence>
<proteinExistence type="predicted"/>
<keyword evidence="2" id="KW-1185">Reference proteome</keyword>
<reference evidence="1 2" key="1">
    <citation type="submission" date="2021-03" db="EMBL/GenBank/DDBJ databases">
        <title>Novel species identification of genus Shewanella.</title>
        <authorList>
            <person name="Liu G."/>
            <person name="Zhang Q."/>
        </authorList>
    </citation>
    <scope>NUCLEOTIDE SEQUENCE [LARGE SCALE GENOMIC DNA]</scope>
    <source>
        <strain evidence="1 2">FJAT-52962</strain>
    </source>
</reference>
<evidence type="ECO:0000313" key="1">
    <source>
        <dbReference type="EMBL" id="QSX36265.1"/>
    </source>
</evidence>
<name>A0ABX7QZ64_9GAMM</name>
<dbReference type="EMBL" id="CP071502">
    <property type="protein sequence ID" value="QSX36265.1"/>
    <property type="molecule type" value="Genomic_DNA"/>
</dbReference>